<evidence type="ECO:0000259" key="1">
    <source>
        <dbReference type="Pfam" id="PF07883"/>
    </source>
</evidence>
<dbReference type="Pfam" id="PF07883">
    <property type="entry name" value="Cupin_2"/>
    <property type="match status" value="1"/>
</dbReference>
<protein>
    <submittedName>
        <fullName evidence="2">Cupin 2 conserved barrel domain protein</fullName>
    </submittedName>
</protein>
<comment type="caution">
    <text evidence="2">The sequence shown here is derived from an EMBL/GenBank/DDBJ whole genome shotgun (WGS) entry which is preliminary data.</text>
</comment>
<dbReference type="SUPFAM" id="SSF51182">
    <property type="entry name" value="RmlC-like cupins"/>
    <property type="match status" value="1"/>
</dbReference>
<organism evidence="2 3">
    <name type="scientific">Flavobacterium seoulense</name>
    <dbReference type="NCBI Taxonomy" id="1492738"/>
    <lineage>
        <taxon>Bacteria</taxon>
        <taxon>Pseudomonadati</taxon>
        <taxon>Bacteroidota</taxon>
        <taxon>Flavobacteriia</taxon>
        <taxon>Flavobacteriales</taxon>
        <taxon>Flavobacteriaceae</taxon>
        <taxon>Flavobacterium</taxon>
    </lineage>
</organism>
<dbReference type="InterPro" id="IPR011051">
    <property type="entry name" value="RmlC_Cupin_sf"/>
</dbReference>
<gene>
    <name evidence="2" type="ORF">FEM21_28190</name>
</gene>
<dbReference type="OrthoDB" id="9811153at2"/>
<evidence type="ECO:0000313" key="2">
    <source>
        <dbReference type="EMBL" id="KDN54002.1"/>
    </source>
</evidence>
<dbReference type="InterPro" id="IPR013096">
    <property type="entry name" value="Cupin_2"/>
</dbReference>
<dbReference type="PATRIC" id="fig|1492738.3.peg.2805"/>
<feature type="domain" description="Cupin type-2" evidence="1">
    <location>
        <begin position="45"/>
        <end position="95"/>
    </location>
</feature>
<accession>A0A066WJ20</accession>
<dbReference type="RefSeq" id="WP_051627612.1">
    <property type="nucleotide sequence ID" value="NZ_JNCA01000029.1"/>
</dbReference>
<sequence length="111" mass="12793">MEVIKNTEGFEAVNSNPSLMRKVVHLDHLMVTIIEFLNGPMEVPDPPHKHVHEQITYVATGSLKFFIEDREYLLHEGDVFKVASNLNHSIQTLTEYVKLVDSFTPLREDFI</sequence>
<dbReference type="eggNOG" id="COG1917">
    <property type="taxonomic scope" value="Bacteria"/>
</dbReference>
<dbReference type="AlphaFoldDB" id="A0A066WJ20"/>
<keyword evidence="3" id="KW-1185">Reference proteome</keyword>
<name>A0A066WJ20_9FLAO</name>
<dbReference type="Proteomes" id="UP000027064">
    <property type="component" value="Unassembled WGS sequence"/>
</dbReference>
<dbReference type="EMBL" id="JNCA01000029">
    <property type="protein sequence ID" value="KDN54002.1"/>
    <property type="molecule type" value="Genomic_DNA"/>
</dbReference>
<evidence type="ECO:0000313" key="3">
    <source>
        <dbReference type="Proteomes" id="UP000027064"/>
    </source>
</evidence>
<reference evidence="2 3" key="1">
    <citation type="submission" date="2014-05" db="EMBL/GenBank/DDBJ databases">
        <title>Genome Sequence of Flavobacterium sp. EM1321.</title>
        <authorList>
            <person name="Shin S.-K."/>
            <person name="Yi H."/>
        </authorList>
    </citation>
    <scope>NUCLEOTIDE SEQUENCE [LARGE SCALE GENOMIC DNA]</scope>
    <source>
        <strain evidence="2 3">EM1321</strain>
    </source>
</reference>
<dbReference type="Gene3D" id="2.60.120.10">
    <property type="entry name" value="Jelly Rolls"/>
    <property type="match status" value="1"/>
</dbReference>
<dbReference type="InterPro" id="IPR014710">
    <property type="entry name" value="RmlC-like_jellyroll"/>
</dbReference>
<proteinExistence type="predicted"/>
<dbReference type="STRING" id="1492738.FEM21_28190"/>